<comment type="caution">
    <text evidence="1">The sequence shown here is derived from an EMBL/GenBank/DDBJ whole genome shotgun (WGS) entry which is preliminary data.</text>
</comment>
<dbReference type="PANTHER" id="PTHR39441">
    <property type="entry name" value="DUF2252 DOMAIN-CONTAINING PROTEIN"/>
    <property type="match status" value="1"/>
</dbReference>
<dbReference type="AlphaFoldDB" id="A0A0R2D055"/>
<gene>
    <name evidence="1" type="ORF">FC19_GL001698</name>
</gene>
<dbReference type="EMBL" id="AYZD01000002">
    <property type="protein sequence ID" value="KRM97393.1"/>
    <property type="molecule type" value="Genomic_DNA"/>
</dbReference>
<evidence type="ECO:0000313" key="1">
    <source>
        <dbReference type="EMBL" id="KRM97393.1"/>
    </source>
</evidence>
<dbReference type="Proteomes" id="UP000051015">
    <property type="component" value="Unassembled WGS sequence"/>
</dbReference>
<protein>
    <recommendedName>
        <fullName evidence="3">DUF2252 domain-containing protein</fullName>
    </recommendedName>
</protein>
<dbReference type="PANTHER" id="PTHR39441:SF1">
    <property type="entry name" value="DUF2252 DOMAIN-CONTAINING PROTEIN"/>
    <property type="match status" value="1"/>
</dbReference>
<dbReference type="Pfam" id="PF10009">
    <property type="entry name" value="DUF2252"/>
    <property type="match status" value="1"/>
</dbReference>
<reference evidence="1 2" key="1">
    <citation type="journal article" date="2015" name="Genome Announc.">
        <title>Expanding the biotechnology potential of lactobacilli through comparative genomics of 213 strains and associated genera.</title>
        <authorList>
            <person name="Sun Z."/>
            <person name="Harris H.M."/>
            <person name="McCann A."/>
            <person name="Guo C."/>
            <person name="Argimon S."/>
            <person name="Zhang W."/>
            <person name="Yang X."/>
            <person name="Jeffery I.B."/>
            <person name="Cooney J.C."/>
            <person name="Kagawa T.F."/>
            <person name="Liu W."/>
            <person name="Song Y."/>
            <person name="Salvetti E."/>
            <person name="Wrobel A."/>
            <person name="Rasinkangas P."/>
            <person name="Parkhill J."/>
            <person name="Rea M.C."/>
            <person name="O'Sullivan O."/>
            <person name="Ritari J."/>
            <person name="Douillard F.P."/>
            <person name="Paul Ross R."/>
            <person name="Yang R."/>
            <person name="Briner A.E."/>
            <person name="Felis G.E."/>
            <person name="de Vos W.M."/>
            <person name="Barrangou R."/>
            <person name="Klaenhammer T.R."/>
            <person name="Caufield P.W."/>
            <person name="Cui Y."/>
            <person name="Zhang H."/>
            <person name="O'Toole P.W."/>
        </authorList>
    </citation>
    <scope>NUCLEOTIDE SEQUENCE [LARGE SCALE GENOMIC DNA]</scope>
    <source>
        <strain evidence="1 2">DSM 21051</strain>
    </source>
</reference>
<dbReference type="OrthoDB" id="1491115at2"/>
<organism evidence="1 2">
    <name type="scientific">Liquorilactobacillus aquaticus DSM 21051</name>
    <dbReference type="NCBI Taxonomy" id="1423725"/>
    <lineage>
        <taxon>Bacteria</taxon>
        <taxon>Bacillati</taxon>
        <taxon>Bacillota</taxon>
        <taxon>Bacilli</taxon>
        <taxon>Lactobacillales</taxon>
        <taxon>Lactobacillaceae</taxon>
        <taxon>Liquorilactobacillus</taxon>
    </lineage>
</organism>
<dbReference type="PATRIC" id="fig|1423725.3.peg.1745"/>
<dbReference type="InterPro" id="IPR018721">
    <property type="entry name" value="DUF2252"/>
</dbReference>
<keyword evidence="2" id="KW-1185">Reference proteome</keyword>
<evidence type="ECO:0008006" key="3">
    <source>
        <dbReference type="Google" id="ProtNLM"/>
    </source>
</evidence>
<dbReference type="STRING" id="1423725.FC19_GL001698"/>
<accession>A0A0R2D055</accession>
<proteinExistence type="predicted"/>
<sequence length="463" mass="53315">MGVIEMTKKMIFDVDQINVSKTAEELIEIGRKKYQETPSDKLTTYRELKRDAVKSIKAVEIGMISDLLPMRRERMLKNTFSFYRGTAGLMDFDLAEQVHSNIPVLLCGDAHIENYGFYASPERQLLFDLNDFDEARIGNWDSDLRRLLVSIYLAGKENGFKNKKLRKLTQKATTAYRSAIAHVGSMKMMERFYLSPKVRLLAEIVHEQNDGDFEKSLADIIAKATKNDLGKVLKKFTLLNSNGERVFIEDAPRSVHVSKKQIQKFAAAFKDYRATVPERIKVLLMHYRITDVIRHSVGVGSFGSRCYLVLLTANDGSHLVLQVKEALPTRDSFIPIKLDIDLHREIGEGNRIIKAQKIMQSASDPFLGSMNIDQRSYYVRQFRDMKGSFNLEKMSWQGYKLYAEVCALLLAFSHFHSPTAPMIQGYLEEAENFDELMADWTLKYARQVKIDYKKYKKYVETEN</sequence>
<evidence type="ECO:0000313" key="2">
    <source>
        <dbReference type="Proteomes" id="UP000051015"/>
    </source>
</evidence>
<name>A0A0R2D055_9LACO</name>